<name>A0A371GVE5_MUCPR</name>
<reference evidence="2" key="1">
    <citation type="submission" date="2018-05" db="EMBL/GenBank/DDBJ databases">
        <title>Draft genome of Mucuna pruriens seed.</title>
        <authorList>
            <person name="Nnadi N.E."/>
            <person name="Vos R."/>
            <person name="Hasami M.H."/>
            <person name="Devisetty U.K."/>
            <person name="Aguiy J.C."/>
        </authorList>
    </citation>
    <scope>NUCLEOTIDE SEQUENCE [LARGE SCALE GENOMIC DNA]</scope>
    <source>
        <strain evidence="2">JCA_2017</strain>
    </source>
</reference>
<dbReference type="InterPro" id="IPR013103">
    <property type="entry name" value="RVT_2"/>
</dbReference>
<protein>
    <recommendedName>
        <fullName evidence="1">PH domain-containing protein</fullName>
    </recommendedName>
</protein>
<accession>A0A371GVE5</accession>
<proteinExistence type="predicted"/>
<keyword evidence="3" id="KW-1185">Reference proteome</keyword>
<evidence type="ECO:0000259" key="1">
    <source>
        <dbReference type="PROSITE" id="PS50003"/>
    </source>
</evidence>
<feature type="domain" description="PH" evidence="1">
    <location>
        <begin position="1"/>
        <end position="18"/>
    </location>
</feature>
<sequence length="238" mass="28109">MESEERQKWLDTMQDEIKSLHDNHTYDLVKLPKGKKVLENRWIYRVKQESNSTSRRYKARLVVKGFRQKMVLTSLRLSLLWLQDSGTRTRLQETTSDHCVFVRKFSNDDFIILLLYVDDMLIVGKSVSRIDMLKKQLSKIIHDRQAKKLWLSQEHYVKRMLQRFHIENAKVVSTPLTTHFKLRFRHSPSNEAEKTNMSRVLYAFAMGSLMYAIVCTKPDIAHIVGIVSRFLSNPSREH</sequence>
<dbReference type="Pfam" id="PF07727">
    <property type="entry name" value="RVT_2"/>
    <property type="match status" value="1"/>
</dbReference>
<evidence type="ECO:0000313" key="3">
    <source>
        <dbReference type="Proteomes" id="UP000257109"/>
    </source>
</evidence>
<comment type="caution">
    <text evidence="2">The sequence shown here is derived from an EMBL/GenBank/DDBJ whole genome shotgun (WGS) entry which is preliminary data.</text>
</comment>
<dbReference type="OrthoDB" id="439192at2759"/>
<dbReference type="InterPro" id="IPR001849">
    <property type="entry name" value="PH_domain"/>
</dbReference>
<dbReference type="AlphaFoldDB" id="A0A371GVE5"/>
<feature type="non-terminal residue" evidence="2">
    <location>
        <position position="1"/>
    </location>
</feature>
<dbReference type="STRING" id="157652.A0A371GVE5"/>
<dbReference type="Proteomes" id="UP000257109">
    <property type="component" value="Unassembled WGS sequence"/>
</dbReference>
<gene>
    <name evidence="2" type="ORF">CR513_23084</name>
</gene>
<dbReference type="EMBL" id="QJKJ01004353">
    <property type="protein sequence ID" value="RDX94527.1"/>
    <property type="molecule type" value="Genomic_DNA"/>
</dbReference>
<evidence type="ECO:0000313" key="2">
    <source>
        <dbReference type="EMBL" id="RDX94527.1"/>
    </source>
</evidence>
<dbReference type="PROSITE" id="PS50003">
    <property type="entry name" value="PH_DOMAIN"/>
    <property type="match status" value="1"/>
</dbReference>
<organism evidence="2 3">
    <name type="scientific">Mucuna pruriens</name>
    <name type="common">Velvet bean</name>
    <name type="synonym">Dolichos pruriens</name>
    <dbReference type="NCBI Taxonomy" id="157652"/>
    <lineage>
        <taxon>Eukaryota</taxon>
        <taxon>Viridiplantae</taxon>
        <taxon>Streptophyta</taxon>
        <taxon>Embryophyta</taxon>
        <taxon>Tracheophyta</taxon>
        <taxon>Spermatophyta</taxon>
        <taxon>Magnoliopsida</taxon>
        <taxon>eudicotyledons</taxon>
        <taxon>Gunneridae</taxon>
        <taxon>Pentapetalae</taxon>
        <taxon>rosids</taxon>
        <taxon>fabids</taxon>
        <taxon>Fabales</taxon>
        <taxon>Fabaceae</taxon>
        <taxon>Papilionoideae</taxon>
        <taxon>50 kb inversion clade</taxon>
        <taxon>NPAAA clade</taxon>
        <taxon>indigoferoid/millettioid clade</taxon>
        <taxon>Phaseoleae</taxon>
        <taxon>Mucuna</taxon>
    </lineage>
</organism>